<reference evidence="1" key="1">
    <citation type="submission" date="2014-11" db="EMBL/GenBank/DDBJ databases">
        <authorList>
            <person name="Amaro Gonzalez C."/>
        </authorList>
    </citation>
    <scope>NUCLEOTIDE SEQUENCE</scope>
</reference>
<protein>
    <submittedName>
        <fullName evidence="1">Uncharacterized protein</fullName>
    </submittedName>
</protein>
<sequence>MNLAEFSVMCRSHRKEPFGVGGTPSITVWRVCEPRLRPCP</sequence>
<dbReference type="AlphaFoldDB" id="A0A0E9UZ84"/>
<name>A0A0E9UZ84_ANGAN</name>
<accession>A0A0E9UZ84</accession>
<proteinExistence type="predicted"/>
<evidence type="ECO:0000313" key="1">
    <source>
        <dbReference type="EMBL" id="JAH71061.1"/>
    </source>
</evidence>
<dbReference type="EMBL" id="GBXM01037516">
    <property type="protein sequence ID" value="JAH71061.1"/>
    <property type="molecule type" value="Transcribed_RNA"/>
</dbReference>
<organism evidence="1">
    <name type="scientific">Anguilla anguilla</name>
    <name type="common">European freshwater eel</name>
    <name type="synonym">Muraena anguilla</name>
    <dbReference type="NCBI Taxonomy" id="7936"/>
    <lineage>
        <taxon>Eukaryota</taxon>
        <taxon>Metazoa</taxon>
        <taxon>Chordata</taxon>
        <taxon>Craniata</taxon>
        <taxon>Vertebrata</taxon>
        <taxon>Euteleostomi</taxon>
        <taxon>Actinopterygii</taxon>
        <taxon>Neopterygii</taxon>
        <taxon>Teleostei</taxon>
        <taxon>Anguilliformes</taxon>
        <taxon>Anguillidae</taxon>
        <taxon>Anguilla</taxon>
    </lineage>
</organism>
<reference evidence="1" key="2">
    <citation type="journal article" date="2015" name="Fish Shellfish Immunol.">
        <title>Early steps in the European eel (Anguilla anguilla)-Vibrio vulnificus interaction in the gills: Role of the RtxA13 toxin.</title>
        <authorList>
            <person name="Callol A."/>
            <person name="Pajuelo D."/>
            <person name="Ebbesson L."/>
            <person name="Teles M."/>
            <person name="MacKenzie S."/>
            <person name="Amaro C."/>
        </authorList>
    </citation>
    <scope>NUCLEOTIDE SEQUENCE</scope>
</reference>